<dbReference type="EMBL" id="LNXT01000040">
    <property type="protein sequence ID" value="KTC69264.1"/>
    <property type="molecule type" value="Genomic_DNA"/>
</dbReference>
<dbReference type="PIRSF" id="PIRSF006060">
    <property type="entry name" value="AA_transporter"/>
    <property type="match status" value="1"/>
</dbReference>
<dbReference type="AlphaFoldDB" id="A0A378I9L2"/>
<feature type="transmembrane region" description="Helical" evidence="7">
    <location>
        <begin position="485"/>
        <end position="505"/>
    </location>
</feature>
<dbReference type="Proteomes" id="UP000054735">
    <property type="component" value="Unassembled WGS sequence"/>
</dbReference>
<name>A0A378I9L2_9GAMM</name>
<dbReference type="Gene3D" id="1.20.1740.10">
    <property type="entry name" value="Amino acid/polyamine transporter I"/>
    <property type="match status" value="1"/>
</dbReference>
<reference evidence="9 11" key="2">
    <citation type="submission" date="2018-06" db="EMBL/GenBank/DDBJ databases">
        <authorList>
            <consortium name="Pathogen Informatics"/>
            <person name="Doyle S."/>
        </authorList>
    </citation>
    <scope>NUCLEOTIDE SEQUENCE [LARGE SCALE GENOMIC DNA]</scope>
    <source>
        <strain evidence="9 11">NCTC12437</strain>
    </source>
</reference>
<feature type="transmembrane region" description="Helical" evidence="7">
    <location>
        <begin position="383"/>
        <end position="401"/>
    </location>
</feature>
<dbReference type="InterPro" id="IPR050367">
    <property type="entry name" value="APC_superfamily"/>
</dbReference>
<dbReference type="PANTHER" id="PTHR42770">
    <property type="entry name" value="AMINO ACID TRANSPORTER-RELATED"/>
    <property type="match status" value="1"/>
</dbReference>
<keyword evidence="6 7" id="KW-0472">Membrane</keyword>
<evidence type="ECO:0000256" key="1">
    <source>
        <dbReference type="ARBA" id="ARBA00004651"/>
    </source>
</evidence>
<evidence type="ECO:0000256" key="4">
    <source>
        <dbReference type="ARBA" id="ARBA00022692"/>
    </source>
</evidence>
<dbReference type="STRING" id="28083.Lbir_2003"/>
<accession>A0A378I9L2</accession>
<comment type="subcellular location">
    <subcellularLocation>
        <location evidence="1">Cell membrane</location>
        <topology evidence="1">Multi-pass membrane protein</topology>
    </subcellularLocation>
</comment>
<dbReference type="GO" id="GO:0005886">
    <property type="term" value="C:plasma membrane"/>
    <property type="evidence" value="ECO:0007669"/>
    <property type="project" value="UniProtKB-SubCell"/>
</dbReference>
<evidence type="ECO:0000256" key="2">
    <source>
        <dbReference type="ARBA" id="ARBA00022448"/>
    </source>
</evidence>
<keyword evidence="2" id="KW-0813">Transport</keyword>
<evidence type="ECO:0000313" key="9">
    <source>
        <dbReference type="EMBL" id="STX31526.1"/>
    </source>
</evidence>
<feature type="transmembrane region" description="Helical" evidence="7">
    <location>
        <begin position="245"/>
        <end position="261"/>
    </location>
</feature>
<feature type="transmembrane region" description="Helical" evidence="7">
    <location>
        <begin position="173"/>
        <end position="192"/>
    </location>
</feature>
<feature type="transmembrane region" description="Helical" evidence="7">
    <location>
        <begin position="59"/>
        <end position="79"/>
    </location>
</feature>
<evidence type="ECO:0000256" key="6">
    <source>
        <dbReference type="ARBA" id="ARBA00023136"/>
    </source>
</evidence>
<sequence>MRESPSSQQAAWVHASIFHNALSPSRLDLILTSLILRRLTAKFRCYLREGLYMQSPKKVLSIFSLVMINVIAVDSLRTLPISAKLGFSLVSYYLIAAFAFFIPIALVAAELATAYPNTGGLYVWVREAFGKRAGFITIWLQWIYNVVWYPTILAFIAATFSYLFAPQLANSKVYLLSTVIGLFWLFTFLNCFGMRLSSIVSILGAIFGTIIPMLGIICLGALWLFQGRPLADGIHNSWLPDFSSLGNLSLFTVVLFGLIGMEMSAVHAEEVKNPQKDYPRATLYSTILIFATLVLGSLAIVIVVSNESLSVVSGLIDAYAVFFKAYHMPWMTSVIAILVILGGLSGVSAWIIGPTKGLLVSAEDGSLPAYFAKVNRHNAPVRVLVAQGIIFTLLSTVFILFDSINAAYWVLSDLCAQMALLVYVFMFAAAIKLRYSDPQRPRAYTVPGGNIMMWIVAGTGTLCCVFAMLIGFIPPSQIPIDNVFAYEMFLVGGLILFVLLPWRLARKH</sequence>
<feature type="transmembrane region" description="Helical" evidence="7">
    <location>
        <begin position="330"/>
        <end position="352"/>
    </location>
</feature>
<feature type="transmembrane region" description="Helical" evidence="7">
    <location>
        <begin position="407"/>
        <end position="431"/>
    </location>
</feature>
<feature type="transmembrane region" description="Helical" evidence="7">
    <location>
        <begin position="282"/>
        <end position="304"/>
    </location>
</feature>
<keyword evidence="4 7" id="KW-0812">Transmembrane</keyword>
<keyword evidence="5 7" id="KW-1133">Transmembrane helix</keyword>
<dbReference type="Proteomes" id="UP000255066">
    <property type="component" value="Unassembled WGS sequence"/>
</dbReference>
<proteinExistence type="predicted"/>
<feature type="transmembrane region" description="Helical" evidence="7">
    <location>
        <begin position="199"/>
        <end position="225"/>
    </location>
</feature>
<reference evidence="8 10" key="1">
    <citation type="submission" date="2015-11" db="EMBL/GenBank/DDBJ databases">
        <title>Genomic analysis of 38 Legionella species identifies large and diverse effector repertoires.</title>
        <authorList>
            <person name="Burstein D."/>
            <person name="Amaro F."/>
            <person name="Zusman T."/>
            <person name="Lifshitz Z."/>
            <person name="Cohen O."/>
            <person name="Gilbert J.A."/>
            <person name="Pupko T."/>
            <person name="Shuman H.A."/>
            <person name="Segal G."/>
        </authorList>
    </citation>
    <scope>NUCLEOTIDE SEQUENCE [LARGE SCALE GENOMIC DNA]</scope>
    <source>
        <strain evidence="8 10">CDC#1407-AL-14</strain>
    </source>
</reference>
<evidence type="ECO:0000313" key="11">
    <source>
        <dbReference type="Proteomes" id="UP000255066"/>
    </source>
</evidence>
<evidence type="ECO:0000313" key="8">
    <source>
        <dbReference type="EMBL" id="KTC69264.1"/>
    </source>
</evidence>
<keyword evidence="3" id="KW-1003">Cell membrane</keyword>
<organism evidence="9 11">
    <name type="scientific">Legionella birminghamensis</name>
    <dbReference type="NCBI Taxonomy" id="28083"/>
    <lineage>
        <taxon>Bacteria</taxon>
        <taxon>Pseudomonadati</taxon>
        <taxon>Pseudomonadota</taxon>
        <taxon>Gammaproteobacteria</taxon>
        <taxon>Legionellales</taxon>
        <taxon>Legionellaceae</taxon>
        <taxon>Legionella</taxon>
    </lineage>
</organism>
<evidence type="ECO:0000256" key="3">
    <source>
        <dbReference type="ARBA" id="ARBA00022475"/>
    </source>
</evidence>
<feature type="transmembrane region" description="Helical" evidence="7">
    <location>
        <begin position="136"/>
        <end position="161"/>
    </location>
</feature>
<gene>
    <name evidence="9" type="primary">gadC_1</name>
    <name evidence="8" type="ORF">Lbir_2003</name>
    <name evidence="9" type="ORF">NCTC12437_01300</name>
</gene>
<dbReference type="PANTHER" id="PTHR42770:SF15">
    <property type="entry name" value="GLUTAMATE_GAMMA-AMINOBUTYRATE ANTIPORTER-RELATED"/>
    <property type="match status" value="1"/>
</dbReference>
<dbReference type="Pfam" id="PF13520">
    <property type="entry name" value="AA_permease_2"/>
    <property type="match status" value="1"/>
</dbReference>
<evidence type="ECO:0000256" key="7">
    <source>
        <dbReference type="SAM" id="Phobius"/>
    </source>
</evidence>
<feature type="transmembrane region" description="Helical" evidence="7">
    <location>
        <begin position="451"/>
        <end position="473"/>
    </location>
</feature>
<dbReference type="EMBL" id="UGNW01000001">
    <property type="protein sequence ID" value="STX31526.1"/>
    <property type="molecule type" value="Genomic_DNA"/>
</dbReference>
<protein>
    <submittedName>
        <fullName evidence="9">Amino acid antiporter</fullName>
    </submittedName>
</protein>
<keyword evidence="10" id="KW-1185">Reference proteome</keyword>
<dbReference type="InterPro" id="IPR002293">
    <property type="entry name" value="AA/rel_permease1"/>
</dbReference>
<evidence type="ECO:0000313" key="10">
    <source>
        <dbReference type="Proteomes" id="UP000054735"/>
    </source>
</evidence>
<feature type="transmembrane region" description="Helical" evidence="7">
    <location>
        <begin position="91"/>
        <end position="115"/>
    </location>
</feature>
<dbReference type="GO" id="GO:0022857">
    <property type="term" value="F:transmembrane transporter activity"/>
    <property type="evidence" value="ECO:0007669"/>
    <property type="project" value="InterPro"/>
</dbReference>
<evidence type="ECO:0000256" key="5">
    <source>
        <dbReference type="ARBA" id="ARBA00022989"/>
    </source>
</evidence>